<evidence type="ECO:0000313" key="3">
    <source>
        <dbReference type="Proteomes" id="UP000274756"/>
    </source>
</evidence>
<accession>A0A0N4UL61</accession>
<protein>
    <submittedName>
        <fullName evidence="1 4">Uncharacterized protein</fullName>
    </submittedName>
</protein>
<organism evidence="2 4">
    <name type="scientific">Dracunculus medinensis</name>
    <name type="common">Guinea worm</name>
    <dbReference type="NCBI Taxonomy" id="318479"/>
    <lineage>
        <taxon>Eukaryota</taxon>
        <taxon>Metazoa</taxon>
        <taxon>Ecdysozoa</taxon>
        <taxon>Nematoda</taxon>
        <taxon>Chromadorea</taxon>
        <taxon>Rhabditida</taxon>
        <taxon>Spirurina</taxon>
        <taxon>Dracunculoidea</taxon>
        <taxon>Dracunculidae</taxon>
        <taxon>Dracunculus</taxon>
    </lineage>
</organism>
<evidence type="ECO:0000313" key="2">
    <source>
        <dbReference type="Proteomes" id="UP000038040"/>
    </source>
</evidence>
<keyword evidence="3" id="KW-1185">Reference proteome</keyword>
<dbReference type="WBParaSite" id="DME_0000851701-mRNA-1">
    <property type="protein sequence ID" value="DME_0000851701-mRNA-1"/>
    <property type="gene ID" value="DME_0000851701"/>
</dbReference>
<dbReference type="EMBL" id="UYYG01000063">
    <property type="protein sequence ID" value="VDN52519.1"/>
    <property type="molecule type" value="Genomic_DNA"/>
</dbReference>
<gene>
    <name evidence="1" type="ORF">DME_LOCUS2492</name>
</gene>
<evidence type="ECO:0000313" key="1">
    <source>
        <dbReference type="EMBL" id="VDN52519.1"/>
    </source>
</evidence>
<dbReference type="Proteomes" id="UP000038040">
    <property type="component" value="Unplaced"/>
</dbReference>
<dbReference type="Proteomes" id="UP000274756">
    <property type="component" value="Unassembled WGS sequence"/>
</dbReference>
<proteinExistence type="predicted"/>
<sequence>MSHSVIKTKFWNARPQSHHTLKTKSIVFSRKIFFICLLKCLFFY</sequence>
<name>A0A0N4UL61_DRAME</name>
<reference evidence="4" key="1">
    <citation type="submission" date="2017-02" db="UniProtKB">
        <authorList>
            <consortium name="WormBaseParasite"/>
        </authorList>
    </citation>
    <scope>IDENTIFICATION</scope>
</reference>
<evidence type="ECO:0000313" key="4">
    <source>
        <dbReference type="WBParaSite" id="DME_0000851701-mRNA-1"/>
    </source>
</evidence>
<dbReference type="AlphaFoldDB" id="A0A0N4UL61"/>
<reference evidence="1 3" key="2">
    <citation type="submission" date="2018-11" db="EMBL/GenBank/DDBJ databases">
        <authorList>
            <consortium name="Pathogen Informatics"/>
        </authorList>
    </citation>
    <scope>NUCLEOTIDE SEQUENCE [LARGE SCALE GENOMIC DNA]</scope>
</reference>